<keyword evidence="9" id="KW-0175">Coiled coil</keyword>
<comment type="subcellular location">
    <subcellularLocation>
        <location evidence="1">Nucleus</location>
    </subcellularLocation>
</comment>
<feature type="coiled-coil region" evidence="9">
    <location>
        <begin position="425"/>
        <end position="456"/>
    </location>
</feature>
<evidence type="ECO:0000256" key="4">
    <source>
        <dbReference type="ARBA" id="ARBA00022833"/>
    </source>
</evidence>
<dbReference type="GO" id="GO:0005634">
    <property type="term" value="C:nucleus"/>
    <property type="evidence" value="ECO:0007669"/>
    <property type="project" value="UniProtKB-SubCell"/>
</dbReference>
<dbReference type="AlphaFoldDB" id="A0A5C7IP55"/>
<evidence type="ECO:0000256" key="8">
    <source>
        <dbReference type="PROSITE-ProRule" id="PRU00027"/>
    </source>
</evidence>
<evidence type="ECO:0000256" key="10">
    <source>
        <dbReference type="SAM" id="MobiDB-lite"/>
    </source>
</evidence>
<evidence type="ECO:0000256" key="9">
    <source>
        <dbReference type="SAM" id="Coils"/>
    </source>
</evidence>
<evidence type="ECO:0008006" key="15">
    <source>
        <dbReference type="Google" id="ProtNLM"/>
    </source>
</evidence>
<dbReference type="InterPro" id="IPR052035">
    <property type="entry name" value="ZnF_BED_domain_contain"/>
</dbReference>
<keyword evidence="7" id="KW-0539">Nucleus</keyword>
<dbReference type="Proteomes" id="UP000323000">
    <property type="component" value="Chromosome 2"/>
</dbReference>
<keyword evidence="14" id="KW-1185">Reference proteome</keyword>
<gene>
    <name evidence="13" type="ORF">EZV62_005833</name>
</gene>
<evidence type="ECO:0000256" key="2">
    <source>
        <dbReference type="ARBA" id="ARBA00022723"/>
    </source>
</evidence>
<evidence type="ECO:0000256" key="3">
    <source>
        <dbReference type="ARBA" id="ARBA00022771"/>
    </source>
</evidence>
<evidence type="ECO:0000256" key="7">
    <source>
        <dbReference type="ARBA" id="ARBA00023242"/>
    </source>
</evidence>
<name>A0A5C7IP55_9ROSI</name>
<feature type="domain" description="Chromo" evidence="11">
    <location>
        <begin position="511"/>
        <end position="545"/>
    </location>
</feature>
<dbReference type="PANTHER" id="PTHR46481:SF10">
    <property type="entry name" value="ZINC FINGER BED DOMAIN-CONTAINING PROTEIN 39"/>
    <property type="match status" value="1"/>
</dbReference>
<feature type="compositionally biased region" description="Polar residues" evidence="10">
    <location>
        <begin position="338"/>
        <end position="348"/>
    </location>
</feature>
<evidence type="ECO:0000313" key="14">
    <source>
        <dbReference type="Proteomes" id="UP000323000"/>
    </source>
</evidence>
<evidence type="ECO:0000313" key="13">
    <source>
        <dbReference type="EMBL" id="TXG70898.1"/>
    </source>
</evidence>
<comment type="caution">
    <text evidence="13">The sequence shown here is derived from an EMBL/GenBank/DDBJ whole genome shotgun (WGS) entry which is preliminary data.</text>
</comment>
<dbReference type="InterPro" id="IPR003656">
    <property type="entry name" value="Znf_BED"/>
</dbReference>
<protein>
    <recommendedName>
        <fullName evidence="15">BED-type domain-containing protein</fullName>
    </recommendedName>
</protein>
<reference evidence="14" key="1">
    <citation type="journal article" date="2019" name="Gigascience">
        <title>De novo genome assembly of the endangered Acer yangbiense, a plant species with extremely small populations endemic to Yunnan Province, China.</title>
        <authorList>
            <person name="Yang J."/>
            <person name="Wariss H.M."/>
            <person name="Tao L."/>
            <person name="Zhang R."/>
            <person name="Yun Q."/>
            <person name="Hollingsworth P."/>
            <person name="Dao Z."/>
            <person name="Luo G."/>
            <person name="Guo H."/>
            <person name="Ma Y."/>
            <person name="Sun W."/>
        </authorList>
    </citation>
    <scope>NUCLEOTIDE SEQUENCE [LARGE SCALE GENOMIC DNA]</scope>
    <source>
        <strain evidence="14">cv. Malutang</strain>
    </source>
</reference>
<keyword evidence="6" id="KW-0804">Transcription</keyword>
<dbReference type="PROSITE" id="PS50013">
    <property type="entry name" value="CHROMO_2"/>
    <property type="match status" value="1"/>
</dbReference>
<dbReference type="PROSITE" id="PS50808">
    <property type="entry name" value="ZF_BED"/>
    <property type="match status" value="1"/>
</dbReference>
<dbReference type="PANTHER" id="PTHR46481">
    <property type="entry name" value="ZINC FINGER BED DOMAIN-CONTAINING PROTEIN 4"/>
    <property type="match status" value="1"/>
</dbReference>
<feature type="domain" description="BED-type" evidence="12">
    <location>
        <begin position="36"/>
        <end position="94"/>
    </location>
</feature>
<feature type="compositionally biased region" description="Acidic residues" evidence="10">
    <location>
        <begin position="374"/>
        <end position="399"/>
    </location>
</feature>
<evidence type="ECO:0000256" key="1">
    <source>
        <dbReference type="ARBA" id="ARBA00004123"/>
    </source>
</evidence>
<keyword evidence="3 8" id="KW-0863">Zinc-finger</keyword>
<keyword evidence="4" id="KW-0862">Zinc</keyword>
<feature type="region of interest" description="Disordered" evidence="10">
    <location>
        <begin position="1"/>
        <end position="22"/>
    </location>
</feature>
<evidence type="ECO:0000259" key="11">
    <source>
        <dbReference type="PROSITE" id="PS50013"/>
    </source>
</evidence>
<accession>A0A5C7IP55</accession>
<keyword evidence="2" id="KW-0479">Metal-binding</keyword>
<organism evidence="13 14">
    <name type="scientific">Acer yangbiense</name>
    <dbReference type="NCBI Taxonomy" id="1000413"/>
    <lineage>
        <taxon>Eukaryota</taxon>
        <taxon>Viridiplantae</taxon>
        <taxon>Streptophyta</taxon>
        <taxon>Embryophyta</taxon>
        <taxon>Tracheophyta</taxon>
        <taxon>Spermatophyta</taxon>
        <taxon>Magnoliopsida</taxon>
        <taxon>eudicotyledons</taxon>
        <taxon>Gunneridae</taxon>
        <taxon>Pentapetalae</taxon>
        <taxon>rosids</taxon>
        <taxon>malvids</taxon>
        <taxon>Sapindales</taxon>
        <taxon>Sapindaceae</taxon>
        <taxon>Hippocastanoideae</taxon>
        <taxon>Acereae</taxon>
        <taxon>Acer</taxon>
    </lineage>
</organism>
<evidence type="ECO:0000259" key="12">
    <source>
        <dbReference type="PROSITE" id="PS50808"/>
    </source>
</evidence>
<feature type="region of interest" description="Disordered" evidence="10">
    <location>
        <begin position="327"/>
        <end position="399"/>
    </location>
</feature>
<dbReference type="EMBL" id="VAHF01000002">
    <property type="protein sequence ID" value="TXG70898.1"/>
    <property type="molecule type" value="Genomic_DNA"/>
</dbReference>
<proteinExistence type="predicted"/>
<dbReference type="OrthoDB" id="1721574at2759"/>
<dbReference type="GO" id="GO:0003677">
    <property type="term" value="F:DNA binding"/>
    <property type="evidence" value="ECO:0007669"/>
    <property type="project" value="InterPro"/>
</dbReference>
<dbReference type="SMART" id="SM00614">
    <property type="entry name" value="ZnF_BED"/>
    <property type="match status" value="1"/>
</dbReference>
<evidence type="ECO:0000256" key="5">
    <source>
        <dbReference type="ARBA" id="ARBA00023015"/>
    </source>
</evidence>
<dbReference type="GO" id="GO:0008270">
    <property type="term" value="F:zinc ion binding"/>
    <property type="evidence" value="ECO:0007669"/>
    <property type="project" value="UniProtKB-KW"/>
</dbReference>
<feature type="compositionally biased region" description="Polar residues" evidence="10">
    <location>
        <begin position="9"/>
        <end position="18"/>
    </location>
</feature>
<keyword evidence="5" id="KW-0805">Transcription regulation</keyword>
<evidence type="ECO:0000256" key="6">
    <source>
        <dbReference type="ARBA" id="ARBA00023163"/>
    </source>
</evidence>
<dbReference type="InterPro" id="IPR000953">
    <property type="entry name" value="Chromo/chromo_shadow_dom"/>
</dbReference>
<sequence length="545" mass="63075">MTSFERSEVNVSTGSGNNEIEDVEPNSASCGFKQKRKTSIAWNYLTKVDVIGVRMAKCHFCEKLLNASLGVRASSLNRHVLKCLNDHQDDYNTSFDQNVGKSLVAKMIITHELPLGFTEYTGFREMIKYYQPRFKSMSKNTLKNDIFKLYNMERDKTLKLLESIESKVAVTTDMWTSSTKMGYMVQYEPQYKCLLDESDWQFATIMVDHLKPFYKLTELFLANLVSSMICKMRETMNRWLNSRHIEIQAIAREFDVDMEADEFLDWVDNIEGYFDWKEVSEERKVKLVGANLRGPTFTWWKHYQNDQEVKGKAKLALKIKAQLNRGSSKKFGTEHSSGETSKANNSTRGGRIEAATRPIANSGGIDTRVNLVENDNDEEKGIEGEESQYEGDKGTDDEEERIEGNAIGDVLVKRRTMLPPPVIEKDNLLQNLKEIQENVRQRLIEMNQLYKEEKDQNRRFKEYQVGDFVIMFFRKKRFPTADLYTFHGELSVEANEVERDIAKQIPTNEAEVIEAIIQVQEMNTRASSYVRFLVKWMGRSNCENS</sequence>